<evidence type="ECO:0000313" key="2">
    <source>
        <dbReference type="Proteomes" id="UP000324897"/>
    </source>
</evidence>
<dbReference type="Proteomes" id="UP000324897">
    <property type="component" value="Chromosome 7"/>
</dbReference>
<accession>A0A5J9U145</accession>
<name>A0A5J9U145_9POAL</name>
<sequence>MTKLDLHKSQRQHVGTPNFQIVRLLETFDPASIVVYVRKQGSASMPSFVTKIPAKHAHLEERVHVESPVAGFTKLRSQIALKWVSWDMSATKTESWTSSLL</sequence>
<protein>
    <submittedName>
        <fullName evidence="1">Uncharacterized protein</fullName>
    </submittedName>
</protein>
<reference evidence="1 2" key="1">
    <citation type="journal article" date="2019" name="Sci. Rep.">
        <title>A high-quality genome of Eragrostis curvula grass provides insights into Poaceae evolution and supports new strategies to enhance forage quality.</title>
        <authorList>
            <person name="Carballo J."/>
            <person name="Santos B.A.C.M."/>
            <person name="Zappacosta D."/>
            <person name="Garbus I."/>
            <person name="Selva J.P."/>
            <person name="Gallo C.A."/>
            <person name="Diaz A."/>
            <person name="Albertini E."/>
            <person name="Caccamo M."/>
            <person name="Echenique V."/>
        </authorList>
    </citation>
    <scope>NUCLEOTIDE SEQUENCE [LARGE SCALE GENOMIC DNA]</scope>
    <source>
        <strain evidence="2">cv. Victoria</strain>
        <tissue evidence="1">Leaf</tissue>
    </source>
</reference>
<organism evidence="1 2">
    <name type="scientific">Eragrostis curvula</name>
    <name type="common">weeping love grass</name>
    <dbReference type="NCBI Taxonomy" id="38414"/>
    <lineage>
        <taxon>Eukaryota</taxon>
        <taxon>Viridiplantae</taxon>
        <taxon>Streptophyta</taxon>
        <taxon>Embryophyta</taxon>
        <taxon>Tracheophyta</taxon>
        <taxon>Spermatophyta</taxon>
        <taxon>Magnoliopsida</taxon>
        <taxon>Liliopsida</taxon>
        <taxon>Poales</taxon>
        <taxon>Poaceae</taxon>
        <taxon>PACMAD clade</taxon>
        <taxon>Chloridoideae</taxon>
        <taxon>Eragrostideae</taxon>
        <taxon>Eragrostidinae</taxon>
        <taxon>Eragrostis</taxon>
    </lineage>
</organism>
<dbReference type="AlphaFoldDB" id="A0A5J9U145"/>
<dbReference type="Gramene" id="TVU17265">
    <property type="protein sequence ID" value="TVU17265"/>
    <property type="gene ID" value="EJB05_33284"/>
</dbReference>
<feature type="non-terminal residue" evidence="1">
    <location>
        <position position="1"/>
    </location>
</feature>
<gene>
    <name evidence="1" type="ORF">EJB05_33284</name>
</gene>
<evidence type="ECO:0000313" key="1">
    <source>
        <dbReference type="EMBL" id="TVU17265.1"/>
    </source>
</evidence>
<dbReference type="EMBL" id="RWGY01000029">
    <property type="protein sequence ID" value="TVU17265.1"/>
    <property type="molecule type" value="Genomic_DNA"/>
</dbReference>
<keyword evidence="2" id="KW-1185">Reference proteome</keyword>
<comment type="caution">
    <text evidence="1">The sequence shown here is derived from an EMBL/GenBank/DDBJ whole genome shotgun (WGS) entry which is preliminary data.</text>
</comment>
<proteinExistence type="predicted"/>